<proteinExistence type="predicted"/>
<organism evidence="1 2">
    <name type="scientific">Clostridium tertium</name>
    <dbReference type="NCBI Taxonomy" id="1559"/>
    <lineage>
        <taxon>Bacteria</taxon>
        <taxon>Bacillati</taxon>
        <taxon>Bacillota</taxon>
        <taxon>Clostridia</taxon>
        <taxon>Eubacteriales</taxon>
        <taxon>Clostridiaceae</taxon>
        <taxon>Clostridium</taxon>
    </lineage>
</organism>
<name>A0A9X3XR65_9CLOT</name>
<evidence type="ECO:0000313" key="2">
    <source>
        <dbReference type="Proteomes" id="UP001141183"/>
    </source>
</evidence>
<geneLocation type="plasmid" evidence="1">
    <name>p3</name>
</geneLocation>
<dbReference type="AlphaFoldDB" id="A0A9X3XR65"/>
<protein>
    <submittedName>
        <fullName evidence="1">Uncharacterized protein</fullName>
    </submittedName>
</protein>
<reference evidence="1" key="1">
    <citation type="submission" date="2022-05" db="EMBL/GenBank/DDBJ databases">
        <title>Draft genome sequence of Clostridium tertium strain CP3 isolated from Peru.</title>
        <authorList>
            <person name="Hurtado R."/>
            <person name="Lima L."/>
            <person name="Sousa T."/>
            <person name="Jaiswal A.K."/>
            <person name="Tiwari S."/>
            <person name="Maturrano L."/>
            <person name="Brenig B."/>
            <person name="Azevedo V."/>
        </authorList>
    </citation>
    <scope>NUCLEOTIDE SEQUENCE</scope>
    <source>
        <strain evidence="1">CP3</strain>
        <plasmid evidence="1">p3</plasmid>
    </source>
</reference>
<dbReference type="Proteomes" id="UP001141183">
    <property type="component" value="Unassembled WGS sequence"/>
</dbReference>
<keyword evidence="2" id="KW-1185">Reference proteome</keyword>
<evidence type="ECO:0000313" key="1">
    <source>
        <dbReference type="EMBL" id="MDC4242861.1"/>
    </source>
</evidence>
<dbReference type="RefSeq" id="WP_272471051.1">
    <property type="nucleotide sequence ID" value="NZ_JAMRYU010000187.1"/>
</dbReference>
<keyword evidence="1" id="KW-0614">Plasmid</keyword>
<comment type="caution">
    <text evidence="1">The sequence shown here is derived from an EMBL/GenBank/DDBJ whole genome shotgun (WGS) entry which is preliminary data.</text>
</comment>
<accession>A0A9X3XR65</accession>
<gene>
    <name evidence="1" type="ORF">NE398_22380</name>
</gene>
<sequence length="105" mass="12463">MNMIDIFESGQKFKKILEEKNIDRAIIITKLEGEKNLLDTYIEICIENNINLNREIIEVLIYAKEYKTIVNIKKIFVLGLKDNEMIINKNDDFYRCIEEKVYLGN</sequence>
<dbReference type="EMBL" id="JAMRYU010000187">
    <property type="protein sequence ID" value="MDC4242861.1"/>
    <property type="molecule type" value="Genomic_DNA"/>
</dbReference>